<dbReference type="GO" id="GO:0006357">
    <property type="term" value="P:regulation of transcription by RNA polymerase II"/>
    <property type="evidence" value="ECO:0007669"/>
    <property type="project" value="TreeGrafter"/>
</dbReference>
<name>A0A8H4W3U3_9HELO</name>
<comment type="subcellular location">
    <subcellularLocation>
        <location evidence="1">Nucleus</location>
    </subcellularLocation>
</comment>
<dbReference type="GO" id="GO:0005634">
    <property type="term" value="C:nucleus"/>
    <property type="evidence" value="ECO:0007669"/>
    <property type="project" value="UniProtKB-SubCell"/>
</dbReference>
<dbReference type="AlphaFoldDB" id="A0A8H4W3U3"/>
<sequence>MTGHQAISNSARFLSISDYDNLTARTVDNRQDSSQRYCEDTLKFDPQVRWRDNISLATPPSPTPGHSCPTHENCRQKLQALEARVSQLEHQLQSQTTTVSPLLKLNDGYLNNTIVSGPHVGTPPAGASMLSSEYRYFDTVSGFDLVSQPLHGFGSGSNALGINGPGQFINLQPTNNYVTLSAQDPCEEFLDLSNADDPSDNTFLAQLSMDNSSKLNYHLNSRTPDNPSSPLPLVGEVAQPPSASVSLASATTTRFRCTFPNCVMSFGRKGDRTRHERIHDPNGRRFSCTIAGCDRHFYRADKLSEHLQMHRQQ</sequence>
<keyword evidence="9" id="KW-0175">Coiled coil</keyword>
<evidence type="ECO:0000256" key="2">
    <source>
        <dbReference type="ARBA" id="ARBA00022723"/>
    </source>
</evidence>
<dbReference type="OrthoDB" id="4748970at2759"/>
<dbReference type="SUPFAM" id="SSF57667">
    <property type="entry name" value="beta-beta-alpha zinc fingers"/>
    <property type="match status" value="1"/>
</dbReference>
<organism evidence="11 12">
    <name type="scientific">Cudoniella acicularis</name>
    <dbReference type="NCBI Taxonomy" id="354080"/>
    <lineage>
        <taxon>Eukaryota</taxon>
        <taxon>Fungi</taxon>
        <taxon>Dikarya</taxon>
        <taxon>Ascomycota</taxon>
        <taxon>Pezizomycotina</taxon>
        <taxon>Leotiomycetes</taxon>
        <taxon>Helotiales</taxon>
        <taxon>Tricladiaceae</taxon>
        <taxon>Cudoniella</taxon>
    </lineage>
</organism>
<feature type="domain" description="C2H2-type" evidence="10">
    <location>
        <begin position="255"/>
        <end position="279"/>
    </location>
</feature>
<comment type="caution">
    <text evidence="11">The sequence shown here is derived from an EMBL/GenBank/DDBJ whole genome shotgun (WGS) entry which is preliminary data.</text>
</comment>
<dbReference type="PANTHER" id="PTHR46179:SF13">
    <property type="entry name" value="C2H2-TYPE DOMAIN-CONTAINING PROTEIN"/>
    <property type="match status" value="1"/>
</dbReference>
<evidence type="ECO:0000256" key="4">
    <source>
        <dbReference type="ARBA" id="ARBA00022833"/>
    </source>
</evidence>
<dbReference type="InterPro" id="IPR036236">
    <property type="entry name" value="Znf_C2H2_sf"/>
</dbReference>
<evidence type="ECO:0000256" key="5">
    <source>
        <dbReference type="ARBA" id="ARBA00023015"/>
    </source>
</evidence>
<evidence type="ECO:0000256" key="3">
    <source>
        <dbReference type="ARBA" id="ARBA00022771"/>
    </source>
</evidence>
<dbReference type="Proteomes" id="UP000566819">
    <property type="component" value="Unassembled WGS sequence"/>
</dbReference>
<dbReference type="SMART" id="SM00355">
    <property type="entry name" value="ZnF_C2H2"/>
    <property type="match status" value="2"/>
</dbReference>
<dbReference type="PANTHER" id="PTHR46179">
    <property type="entry name" value="ZINC FINGER PROTEIN"/>
    <property type="match status" value="1"/>
</dbReference>
<evidence type="ECO:0000313" key="11">
    <source>
        <dbReference type="EMBL" id="KAF4633178.1"/>
    </source>
</evidence>
<dbReference type="PROSITE" id="PS50157">
    <property type="entry name" value="ZINC_FINGER_C2H2_2"/>
    <property type="match status" value="2"/>
</dbReference>
<evidence type="ECO:0000313" key="12">
    <source>
        <dbReference type="Proteomes" id="UP000566819"/>
    </source>
</evidence>
<proteinExistence type="predicted"/>
<evidence type="ECO:0000259" key="10">
    <source>
        <dbReference type="PROSITE" id="PS50157"/>
    </source>
</evidence>
<evidence type="ECO:0000256" key="8">
    <source>
        <dbReference type="PROSITE-ProRule" id="PRU00042"/>
    </source>
</evidence>
<evidence type="ECO:0000256" key="7">
    <source>
        <dbReference type="ARBA" id="ARBA00023242"/>
    </source>
</evidence>
<dbReference type="Gene3D" id="3.30.160.60">
    <property type="entry name" value="Classic Zinc Finger"/>
    <property type="match status" value="2"/>
</dbReference>
<keyword evidence="2" id="KW-0479">Metal-binding</keyword>
<dbReference type="EMBL" id="JAAMPI010000281">
    <property type="protein sequence ID" value="KAF4633178.1"/>
    <property type="molecule type" value="Genomic_DNA"/>
</dbReference>
<dbReference type="PROSITE" id="PS00028">
    <property type="entry name" value="ZINC_FINGER_C2H2_1"/>
    <property type="match status" value="2"/>
</dbReference>
<keyword evidence="3 8" id="KW-0863">Zinc-finger</keyword>
<keyword evidence="5" id="KW-0805">Transcription regulation</keyword>
<keyword evidence="12" id="KW-1185">Reference proteome</keyword>
<dbReference type="GO" id="GO:0008270">
    <property type="term" value="F:zinc ion binding"/>
    <property type="evidence" value="ECO:0007669"/>
    <property type="project" value="UniProtKB-KW"/>
</dbReference>
<keyword evidence="6" id="KW-0804">Transcription</keyword>
<dbReference type="InterPro" id="IPR051061">
    <property type="entry name" value="Zinc_finger_trans_reg"/>
</dbReference>
<keyword evidence="7" id="KW-0539">Nucleus</keyword>
<feature type="domain" description="C2H2-type" evidence="10">
    <location>
        <begin position="286"/>
        <end position="313"/>
    </location>
</feature>
<evidence type="ECO:0000256" key="9">
    <source>
        <dbReference type="SAM" id="Coils"/>
    </source>
</evidence>
<reference evidence="11 12" key="1">
    <citation type="submission" date="2020-03" db="EMBL/GenBank/DDBJ databases">
        <title>Draft Genome Sequence of Cudoniella acicularis.</title>
        <authorList>
            <person name="Buettner E."/>
            <person name="Kellner H."/>
        </authorList>
    </citation>
    <scope>NUCLEOTIDE SEQUENCE [LARGE SCALE GENOMIC DNA]</scope>
    <source>
        <strain evidence="11 12">DSM 108380</strain>
    </source>
</reference>
<accession>A0A8H4W3U3</accession>
<keyword evidence="4" id="KW-0862">Zinc</keyword>
<evidence type="ECO:0000256" key="6">
    <source>
        <dbReference type="ARBA" id="ARBA00023163"/>
    </source>
</evidence>
<protein>
    <recommendedName>
        <fullName evidence="10">C2H2-type domain-containing protein</fullName>
    </recommendedName>
</protein>
<feature type="coiled-coil region" evidence="9">
    <location>
        <begin position="71"/>
        <end position="98"/>
    </location>
</feature>
<dbReference type="InterPro" id="IPR013087">
    <property type="entry name" value="Znf_C2H2_type"/>
</dbReference>
<gene>
    <name evidence="11" type="ORF">G7Y89_g4943</name>
</gene>
<evidence type="ECO:0000256" key="1">
    <source>
        <dbReference type="ARBA" id="ARBA00004123"/>
    </source>
</evidence>